<dbReference type="RefSeq" id="WP_136431856.1">
    <property type="nucleotide sequence ID" value="NZ_JBHSNS010000003.1"/>
</dbReference>
<sequence>MECAETRQGRRIYVDPADPRGAQLIAAGGDLNPRSLMLWNLALGLQPWTLVLDIGVNYGEMLVGADLPTDARVIGFEPNTALHPFLVRTLDEAGVEIELRSEALSDAPGTARFAVDATWSGTSSLLDDRHDDGERWRFTEVTKTTLDDVIGAGNDFCAKVDVEGFEREVVVGGRRALASTAHWALMLEVAHISRAYLAQLAEEHPVFLMDPRTERLIRLPGGNAQLAGQLLASTWLHTHDCLVVSSDIARELENPA</sequence>
<gene>
    <name evidence="2" type="ORF">ACFPQB_10105</name>
</gene>
<dbReference type="NCBIfam" id="TIGR01444">
    <property type="entry name" value="fkbM_fam"/>
    <property type="match status" value="1"/>
</dbReference>
<dbReference type="SUPFAM" id="SSF53335">
    <property type="entry name" value="S-adenosyl-L-methionine-dependent methyltransferases"/>
    <property type="match status" value="1"/>
</dbReference>
<keyword evidence="2" id="KW-0808">Transferase</keyword>
<evidence type="ECO:0000313" key="2">
    <source>
        <dbReference type="EMBL" id="MFC5729272.1"/>
    </source>
</evidence>
<evidence type="ECO:0000259" key="1">
    <source>
        <dbReference type="Pfam" id="PF05050"/>
    </source>
</evidence>
<dbReference type="GO" id="GO:0032259">
    <property type="term" value="P:methylation"/>
    <property type="evidence" value="ECO:0007669"/>
    <property type="project" value="UniProtKB-KW"/>
</dbReference>
<dbReference type="Proteomes" id="UP001596072">
    <property type="component" value="Unassembled WGS sequence"/>
</dbReference>
<name>A0ABW0ZG19_9ACTN</name>
<dbReference type="Pfam" id="PF05050">
    <property type="entry name" value="Methyltransf_21"/>
    <property type="match status" value="1"/>
</dbReference>
<feature type="domain" description="Methyltransferase FkbM" evidence="1">
    <location>
        <begin position="70"/>
        <end position="191"/>
    </location>
</feature>
<dbReference type="InterPro" id="IPR029063">
    <property type="entry name" value="SAM-dependent_MTases_sf"/>
</dbReference>
<dbReference type="Gene3D" id="3.40.50.150">
    <property type="entry name" value="Vaccinia Virus protein VP39"/>
    <property type="match status" value="1"/>
</dbReference>
<comment type="caution">
    <text evidence="2">The sequence shown here is derived from an EMBL/GenBank/DDBJ whole genome shotgun (WGS) entry which is preliminary data.</text>
</comment>
<accession>A0ABW0ZG19</accession>
<reference evidence="3" key="1">
    <citation type="journal article" date="2019" name="Int. J. Syst. Evol. Microbiol.">
        <title>The Global Catalogue of Microorganisms (GCM) 10K type strain sequencing project: providing services to taxonomists for standard genome sequencing and annotation.</title>
        <authorList>
            <consortium name="The Broad Institute Genomics Platform"/>
            <consortium name="The Broad Institute Genome Sequencing Center for Infectious Disease"/>
            <person name="Wu L."/>
            <person name="Ma J."/>
        </authorList>
    </citation>
    <scope>NUCLEOTIDE SEQUENCE [LARGE SCALE GENOMIC DNA]</scope>
    <source>
        <strain evidence="3">YIM 94188</strain>
    </source>
</reference>
<keyword evidence="2" id="KW-0489">Methyltransferase</keyword>
<evidence type="ECO:0000313" key="3">
    <source>
        <dbReference type="Proteomes" id="UP001596072"/>
    </source>
</evidence>
<dbReference type="EMBL" id="JBHSNS010000003">
    <property type="protein sequence ID" value="MFC5729272.1"/>
    <property type="molecule type" value="Genomic_DNA"/>
</dbReference>
<proteinExistence type="predicted"/>
<dbReference type="GO" id="GO:0008168">
    <property type="term" value="F:methyltransferase activity"/>
    <property type="evidence" value="ECO:0007669"/>
    <property type="project" value="UniProtKB-KW"/>
</dbReference>
<dbReference type="InterPro" id="IPR006342">
    <property type="entry name" value="FkbM_mtfrase"/>
</dbReference>
<keyword evidence="3" id="KW-1185">Reference proteome</keyword>
<protein>
    <submittedName>
        <fullName evidence="2">FkbM family methyltransferase</fullName>
    </submittedName>
</protein>
<organism evidence="2 3">
    <name type="scientific">Nocardioides vastitatis</name>
    <dbReference type="NCBI Taxonomy" id="2568655"/>
    <lineage>
        <taxon>Bacteria</taxon>
        <taxon>Bacillati</taxon>
        <taxon>Actinomycetota</taxon>
        <taxon>Actinomycetes</taxon>
        <taxon>Propionibacteriales</taxon>
        <taxon>Nocardioidaceae</taxon>
        <taxon>Nocardioides</taxon>
    </lineage>
</organism>